<dbReference type="PANTHER" id="PTHR46044">
    <property type="entry name" value="NITRILASE"/>
    <property type="match status" value="1"/>
</dbReference>
<dbReference type="SUPFAM" id="SSF56317">
    <property type="entry name" value="Carbon-nitrogen hydrolase"/>
    <property type="match status" value="1"/>
</dbReference>
<dbReference type="Pfam" id="PF00795">
    <property type="entry name" value="CN_hydrolase"/>
    <property type="match status" value="1"/>
</dbReference>
<dbReference type="EMBL" id="JADGJH010001037">
    <property type="protein sequence ID" value="KAJ3119644.1"/>
    <property type="molecule type" value="Genomic_DNA"/>
</dbReference>
<keyword evidence="5" id="KW-1185">Reference proteome</keyword>
<dbReference type="PROSITE" id="PS50263">
    <property type="entry name" value="CN_HYDROLASE"/>
    <property type="match status" value="1"/>
</dbReference>
<proteinExistence type="inferred from homology"/>
<feature type="compositionally biased region" description="Basic and acidic residues" evidence="2">
    <location>
        <begin position="57"/>
        <end position="73"/>
    </location>
</feature>
<evidence type="ECO:0000259" key="3">
    <source>
        <dbReference type="PROSITE" id="PS50263"/>
    </source>
</evidence>
<feature type="region of interest" description="Disordered" evidence="2">
    <location>
        <begin position="56"/>
        <end position="77"/>
    </location>
</feature>
<dbReference type="Proteomes" id="UP001211907">
    <property type="component" value="Unassembled WGS sequence"/>
</dbReference>
<dbReference type="PROSITE" id="PS00921">
    <property type="entry name" value="NITRIL_CHT_2"/>
    <property type="match status" value="1"/>
</dbReference>
<gene>
    <name evidence="4" type="primary">NIT1</name>
    <name evidence="4" type="ORF">HK100_000211</name>
</gene>
<accession>A0AAD5SZN4</accession>
<evidence type="ECO:0000256" key="1">
    <source>
        <dbReference type="ARBA" id="ARBA00008129"/>
    </source>
</evidence>
<dbReference type="AlphaFoldDB" id="A0AAD5SZN4"/>
<evidence type="ECO:0000256" key="2">
    <source>
        <dbReference type="SAM" id="MobiDB-lite"/>
    </source>
</evidence>
<dbReference type="InterPro" id="IPR003010">
    <property type="entry name" value="C-N_Hydrolase"/>
</dbReference>
<dbReference type="InterPro" id="IPR044149">
    <property type="entry name" value="Nitrilases_CHs"/>
</dbReference>
<organism evidence="4 5">
    <name type="scientific">Physocladia obscura</name>
    <dbReference type="NCBI Taxonomy" id="109957"/>
    <lineage>
        <taxon>Eukaryota</taxon>
        <taxon>Fungi</taxon>
        <taxon>Fungi incertae sedis</taxon>
        <taxon>Chytridiomycota</taxon>
        <taxon>Chytridiomycota incertae sedis</taxon>
        <taxon>Chytridiomycetes</taxon>
        <taxon>Chytridiales</taxon>
        <taxon>Chytriomycetaceae</taxon>
        <taxon>Physocladia</taxon>
    </lineage>
</organism>
<dbReference type="CDD" id="cd07564">
    <property type="entry name" value="nitrilases_CHs"/>
    <property type="match status" value="1"/>
</dbReference>
<protein>
    <submittedName>
        <fullName evidence="4">Nitrilase</fullName>
    </submittedName>
</protein>
<sequence length="380" mass="40869">MTVSTFIGLAVVQDSPIGFELEASIAKLEILTAQAAAQVRAELAARINANTITTDSQNKKLDEKKPEEIKEQDDQLNSTETDAQILVVFPEAFLSAYPRGYDFGATIGSRSDAGRAWFGRYHASSVPVSDVNGPVMSRIRKAAASNNVTLVVGVVERCDLPPSGLPRSAYGSANAGGTGSLYCTALTISPSGTLLSAHRKLMPTASERVVWAQGDGADVRVVDSPVGKVGAAICWENYMPLQRMALYAQNIEFYVAPTADSRETWTSSMRHIAQEGRCFVLGCNQYAERRDYPVDYPGYPNLPPSSAETVTLGGSVIVGPLGNILAGPLFGERGVLTAVVRKEELVEVKMDFDPIGHYARPDIFKLSVDAKSKSAIEFLS</sequence>
<dbReference type="InterPro" id="IPR000132">
    <property type="entry name" value="Nitrilase/CN_hydratase_CS"/>
</dbReference>
<reference evidence="4" key="1">
    <citation type="submission" date="2020-05" db="EMBL/GenBank/DDBJ databases">
        <title>Phylogenomic resolution of chytrid fungi.</title>
        <authorList>
            <person name="Stajich J.E."/>
            <person name="Amses K."/>
            <person name="Simmons R."/>
            <person name="Seto K."/>
            <person name="Myers J."/>
            <person name="Bonds A."/>
            <person name="Quandt C.A."/>
            <person name="Barry K."/>
            <person name="Liu P."/>
            <person name="Grigoriev I."/>
            <person name="Longcore J.E."/>
            <person name="James T.Y."/>
        </authorList>
    </citation>
    <scope>NUCLEOTIDE SEQUENCE</scope>
    <source>
        <strain evidence="4">JEL0513</strain>
    </source>
</reference>
<dbReference type="GO" id="GO:0000257">
    <property type="term" value="F:nitrilase activity"/>
    <property type="evidence" value="ECO:0007669"/>
    <property type="project" value="UniProtKB-ARBA"/>
</dbReference>
<comment type="similarity">
    <text evidence="1">Belongs to the carbon-nitrogen hydrolase superfamily. Nitrilase family.</text>
</comment>
<feature type="domain" description="CN hydrolase" evidence="3">
    <location>
        <begin position="50"/>
        <end position="342"/>
    </location>
</feature>
<comment type="caution">
    <text evidence="4">The sequence shown here is derived from an EMBL/GenBank/DDBJ whole genome shotgun (WGS) entry which is preliminary data.</text>
</comment>
<dbReference type="PANTHER" id="PTHR46044:SF1">
    <property type="entry name" value="CN HYDROLASE DOMAIN-CONTAINING PROTEIN"/>
    <property type="match status" value="1"/>
</dbReference>
<dbReference type="Gene3D" id="3.60.110.10">
    <property type="entry name" value="Carbon-nitrogen hydrolase"/>
    <property type="match status" value="1"/>
</dbReference>
<dbReference type="InterPro" id="IPR036526">
    <property type="entry name" value="C-N_Hydrolase_sf"/>
</dbReference>
<evidence type="ECO:0000313" key="4">
    <source>
        <dbReference type="EMBL" id="KAJ3119644.1"/>
    </source>
</evidence>
<evidence type="ECO:0000313" key="5">
    <source>
        <dbReference type="Proteomes" id="UP001211907"/>
    </source>
</evidence>
<name>A0AAD5SZN4_9FUNG</name>
<dbReference type="GO" id="GO:0016836">
    <property type="term" value="F:hydro-lyase activity"/>
    <property type="evidence" value="ECO:0007669"/>
    <property type="project" value="UniProtKB-ARBA"/>
</dbReference>